<dbReference type="EMBL" id="BAABGR010000035">
    <property type="protein sequence ID" value="GAA4519222.1"/>
    <property type="molecule type" value="Genomic_DNA"/>
</dbReference>
<dbReference type="Proteomes" id="UP001500394">
    <property type="component" value="Unassembled WGS sequence"/>
</dbReference>
<keyword evidence="2" id="KW-1185">Reference proteome</keyword>
<accession>A0ABP8R6B2</accession>
<evidence type="ECO:0000313" key="1">
    <source>
        <dbReference type="EMBL" id="GAA4519222.1"/>
    </source>
</evidence>
<proteinExistence type="predicted"/>
<reference evidence="2" key="1">
    <citation type="journal article" date="2019" name="Int. J. Syst. Evol. Microbiol.">
        <title>The Global Catalogue of Microorganisms (GCM) 10K type strain sequencing project: providing services to taxonomists for standard genome sequencing and annotation.</title>
        <authorList>
            <consortium name="The Broad Institute Genomics Platform"/>
            <consortium name="The Broad Institute Genome Sequencing Center for Infectious Disease"/>
            <person name="Wu L."/>
            <person name="Ma J."/>
        </authorList>
    </citation>
    <scope>NUCLEOTIDE SEQUENCE [LARGE SCALE GENOMIC DNA]</scope>
    <source>
        <strain evidence="2">JCM 17858</strain>
    </source>
</reference>
<name>A0ABP8R6B2_9SPHI</name>
<organism evidence="1 2">
    <name type="scientific">Sphingobacterium thermophilum</name>
    <dbReference type="NCBI Taxonomy" id="768534"/>
    <lineage>
        <taxon>Bacteria</taxon>
        <taxon>Pseudomonadati</taxon>
        <taxon>Bacteroidota</taxon>
        <taxon>Sphingobacteriia</taxon>
        <taxon>Sphingobacteriales</taxon>
        <taxon>Sphingobacteriaceae</taxon>
        <taxon>Sphingobacterium</taxon>
    </lineage>
</organism>
<gene>
    <name evidence="1" type="ORF">GCM10023173_21820</name>
</gene>
<protein>
    <submittedName>
        <fullName evidence="1">Uncharacterized protein</fullName>
    </submittedName>
</protein>
<evidence type="ECO:0000313" key="2">
    <source>
        <dbReference type="Proteomes" id="UP001500394"/>
    </source>
</evidence>
<comment type="caution">
    <text evidence="1">The sequence shown here is derived from an EMBL/GenBank/DDBJ whole genome shotgun (WGS) entry which is preliminary data.</text>
</comment>
<sequence length="99" mass="11439">MSVIVISGIVFMHKEVTSKGEIVIHVHPYDFTKKHKHKSDAEIRFLDVIYQGTFIQTDIQVFEVPFFPEFPIEKNVVYSCFIPAVTIFHSYLRGPPTLV</sequence>